<dbReference type="GO" id="GO:0008202">
    <property type="term" value="P:steroid metabolic process"/>
    <property type="evidence" value="ECO:0007669"/>
    <property type="project" value="TreeGrafter"/>
</dbReference>
<dbReference type="PRINTS" id="PR00081">
    <property type="entry name" value="GDHRDH"/>
</dbReference>
<evidence type="ECO:0000313" key="1">
    <source>
        <dbReference type="EMBL" id="GBM36709.1"/>
    </source>
</evidence>
<reference evidence="1 2" key="1">
    <citation type="journal article" date="2019" name="Sci. Rep.">
        <title>Orb-weaving spider Araneus ventricosus genome elucidates the spidroin gene catalogue.</title>
        <authorList>
            <person name="Kono N."/>
            <person name="Nakamura H."/>
            <person name="Ohtoshi R."/>
            <person name="Moran D.A.P."/>
            <person name="Shinohara A."/>
            <person name="Yoshida Y."/>
            <person name="Fujiwara M."/>
            <person name="Mori M."/>
            <person name="Tomita M."/>
            <person name="Arakawa K."/>
        </authorList>
    </citation>
    <scope>NUCLEOTIDE SEQUENCE [LARGE SCALE GENOMIC DNA]</scope>
</reference>
<comment type="caution">
    <text evidence="1">The sequence shown here is derived from an EMBL/GenBank/DDBJ whole genome shotgun (WGS) entry which is preliminary data.</text>
</comment>
<dbReference type="PANTHER" id="PTHR43313:SF50">
    <property type="entry name" value="GH26015P"/>
    <property type="match status" value="1"/>
</dbReference>
<dbReference type="InterPro" id="IPR002347">
    <property type="entry name" value="SDR_fam"/>
</dbReference>
<dbReference type="GO" id="GO:0016491">
    <property type="term" value="F:oxidoreductase activity"/>
    <property type="evidence" value="ECO:0007669"/>
    <property type="project" value="TreeGrafter"/>
</dbReference>
<sequence length="237" mass="26542">MISWSKFDKFAPYCFIKTSNRIAGCARGIGNALAKHLDKKGFHVFASCRDPKSPGAEDLRKSCSSRLQVFQLDAANDESVEKAVLFVKDNLGTCVTMVVEEFVPSIHQCIETCIEEINAKVVEKRQNDLLNFRLDFEMPTFQVLLQMSEEMKSLGLWAIINNAGIQRGFLLELSSIQDFKDSLEVNALGPARVTKAFLPLLRESRGRVINMGSVVGQSLSEINDNMLFFQSPILPFL</sequence>
<evidence type="ECO:0008006" key="3">
    <source>
        <dbReference type="Google" id="ProtNLM"/>
    </source>
</evidence>
<dbReference type="AlphaFoldDB" id="A0A4Y2F8M1"/>
<dbReference type="InterPro" id="IPR036291">
    <property type="entry name" value="NAD(P)-bd_dom_sf"/>
</dbReference>
<organism evidence="1 2">
    <name type="scientific">Araneus ventricosus</name>
    <name type="common">Orbweaver spider</name>
    <name type="synonym">Epeira ventricosa</name>
    <dbReference type="NCBI Taxonomy" id="182803"/>
    <lineage>
        <taxon>Eukaryota</taxon>
        <taxon>Metazoa</taxon>
        <taxon>Ecdysozoa</taxon>
        <taxon>Arthropoda</taxon>
        <taxon>Chelicerata</taxon>
        <taxon>Arachnida</taxon>
        <taxon>Araneae</taxon>
        <taxon>Araneomorphae</taxon>
        <taxon>Entelegynae</taxon>
        <taxon>Araneoidea</taxon>
        <taxon>Araneidae</taxon>
        <taxon>Araneus</taxon>
    </lineage>
</organism>
<dbReference type="Pfam" id="PF00106">
    <property type="entry name" value="adh_short"/>
    <property type="match status" value="2"/>
</dbReference>
<gene>
    <name evidence="1" type="ORF">AVEN_221971_1</name>
</gene>
<dbReference type="Proteomes" id="UP000499080">
    <property type="component" value="Unassembled WGS sequence"/>
</dbReference>
<keyword evidence="2" id="KW-1185">Reference proteome</keyword>
<proteinExistence type="predicted"/>
<dbReference type="EMBL" id="BGPR01000817">
    <property type="protein sequence ID" value="GBM36709.1"/>
    <property type="molecule type" value="Genomic_DNA"/>
</dbReference>
<dbReference type="SUPFAM" id="SSF51735">
    <property type="entry name" value="NAD(P)-binding Rossmann-fold domains"/>
    <property type="match status" value="1"/>
</dbReference>
<dbReference type="OrthoDB" id="6427557at2759"/>
<dbReference type="PANTHER" id="PTHR43313">
    <property type="entry name" value="SHORT-CHAIN DEHYDROGENASE/REDUCTASE FAMILY 9C"/>
    <property type="match status" value="1"/>
</dbReference>
<dbReference type="Gene3D" id="3.40.50.720">
    <property type="entry name" value="NAD(P)-binding Rossmann-like Domain"/>
    <property type="match status" value="1"/>
</dbReference>
<evidence type="ECO:0000313" key="2">
    <source>
        <dbReference type="Proteomes" id="UP000499080"/>
    </source>
</evidence>
<name>A0A4Y2F8M1_ARAVE</name>
<accession>A0A4Y2F8M1</accession>
<protein>
    <recommendedName>
        <fullName evidence="3">Estradiol 17-beta-dehydrogenase 2</fullName>
    </recommendedName>
</protein>